<accession>Q4SPP6</accession>
<reference evidence="1" key="1">
    <citation type="journal article" date="2004" name="Nature">
        <title>Genome duplication in the teleost fish Tetraodon nigroviridis reveals the early vertebrate proto-karyotype.</title>
        <authorList>
            <person name="Jaillon O."/>
            <person name="Aury J.-M."/>
            <person name="Brunet F."/>
            <person name="Petit J.-L."/>
            <person name="Stange-Thomann N."/>
            <person name="Mauceli E."/>
            <person name="Bouneau L."/>
            <person name="Fischer C."/>
            <person name="Ozouf-Costaz C."/>
            <person name="Bernot A."/>
            <person name="Nicaud S."/>
            <person name="Jaffe D."/>
            <person name="Fisher S."/>
            <person name="Lutfalla G."/>
            <person name="Dossat C."/>
            <person name="Segurens B."/>
            <person name="Dasilva C."/>
            <person name="Salanoubat M."/>
            <person name="Levy M."/>
            <person name="Boudet N."/>
            <person name="Castellano S."/>
            <person name="Anthouard V."/>
            <person name="Jubin C."/>
            <person name="Castelli V."/>
            <person name="Katinka M."/>
            <person name="Vacherie B."/>
            <person name="Biemont C."/>
            <person name="Skalli Z."/>
            <person name="Cattolico L."/>
            <person name="Poulain J."/>
            <person name="De Berardinis V."/>
            <person name="Cruaud C."/>
            <person name="Duprat S."/>
            <person name="Brottier P."/>
            <person name="Coutanceau J.-P."/>
            <person name="Gouzy J."/>
            <person name="Parra G."/>
            <person name="Lardier G."/>
            <person name="Chapple C."/>
            <person name="McKernan K.J."/>
            <person name="McEwan P."/>
            <person name="Bosak S."/>
            <person name="Kellis M."/>
            <person name="Volff J.-N."/>
            <person name="Guigo R."/>
            <person name="Zody M.C."/>
            <person name="Mesirov J."/>
            <person name="Lindblad-Toh K."/>
            <person name="Birren B."/>
            <person name="Nusbaum C."/>
            <person name="Kahn D."/>
            <person name="Robinson-Rechavi M."/>
            <person name="Laudet V."/>
            <person name="Schachter V."/>
            <person name="Quetier F."/>
            <person name="Saurin W."/>
            <person name="Scarpelli C."/>
            <person name="Wincker P."/>
            <person name="Lander E.S."/>
            <person name="Weissenbach J."/>
            <person name="Roest Crollius H."/>
        </authorList>
    </citation>
    <scope>NUCLEOTIDE SEQUENCE [LARGE SCALE GENOMIC DNA]</scope>
</reference>
<evidence type="ECO:0000313" key="1">
    <source>
        <dbReference type="EMBL" id="CAF97386.1"/>
    </source>
</evidence>
<dbReference type="AlphaFoldDB" id="Q4SPP6"/>
<sequence>MKECPSVSRCHKFIRPHPELHTRGHQWGKESILCSAS</sequence>
<organism evidence="1">
    <name type="scientific">Tetraodon nigroviridis</name>
    <name type="common">Spotted green pufferfish</name>
    <name type="synonym">Chelonodon nigroviridis</name>
    <dbReference type="NCBI Taxonomy" id="99883"/>
    <lineage>
        <taxon>Eukaryota</taxon>
        <taxon>Metazoa</taxon>
        <taxon>Chordata</taxon>
        <taxon>Craniata</taxon>
        <taxon>Vertebrata</taxon>
        <taxon>Euteleostomi</taxon>
        <taxon>Actinopterygii</taxon>
        <taxon>Neopterygii</taxon>
        <taxon>Teleostei</taxon>
        <taxon>Neoteleostei</taxon>
        <taxon>Acanthomorphata</taxon>
        <taxon>Eupercaria</taxon>
        <taxon>Tetraodontiformes</taxon>
        <taxon>Tetradontoidea</taxon>
        <taxon>Tetraodontidae</taxon>
        <taxon>Tetraodon</taxon>
    </lineage>
</organism>
<dbReference type="EMBL" id="CAAE01014537">
    <property type="protein sequence ID" value="CAF97386.1"/>
    <property type="molecule type" value="Genomic_DNA"/>
</dbReference>
<gene>
    <name evidence="1" type="ORF">GSTENG00014731001</name>
</gene>
<reference evidence="1" key="2">
    <citation type="submission" date="2004-02" db="EMBL/GenBank/DDBJ databases">
        <authorList>
            <consortium name="Genoscope"/>
            <consortium name="Whitehead Institute Centre for Genome Research"/>
        </authorList>
    </citation>
    <scope>NUCLEOTIDE SEQUENCE</scope>
</reference>
<dbReference type="KEGG" id="tng:GSTEN00014731G001"/>
<name>Q4SPP6_TETNG</name>
<protein>
    <submittedName>
        <fullName evidence="1">Chromosome 16 SCAF14537, whole genome shotgun sequence</fullName>
    </submittedName>
</protein>
<proteinExistence type="predicted"/>